<dbReference type="Pfam" id="PF00512">
    <property type="entry name" value="HisKA"/>
    <property type="match status" value="1"/>
</dbReference>
<keyword evidence="4" id="KW-0597">Phosphoprotein</keyword>
<dbReference type="SMART" id="SM00387">
    <property type="entry name" value="HATPase_c"/>
    <property type="match status" value="1"/>
</dbReference>
<reference evidence="13 14" key="1">
    <citation type="submission" date="2024-06" db="EMBL/GenBank/DDBJ databases">
        <title>The Natural Products Discovery Center: Release of the First 8490 Sequenced Strains for Exploring Actinobacteria Biosynthetic Diversity.</title>
        <authorList>
            <person name="Kalkreuter E."/>
            <person name="Kautsar S.A."/>
            <person name="Yang D."/>
            <person name="Bader C.D."/>
            <person name="Teijaro C.N."/>
            <person name="Fluegel L."/>
            <person name="Davis C.M."/>
            <person name="Simpson J.R."/>
            <person name="Lauterbach L."/>
            <person name="Steele A.D."/>
            <person name="Gui C."/>
            <person name="Meng S."/>
            <person name="Li G."/>
            <person name="Viehrig K."/>
            <person name="Ye F."/>
            <person name="Su P."/>
            <person name="Kiefer A.F."/>
            <person name="Nichols A."/>
            <person name="Cepeda A.J."/>
            <person name="Yan W."/>
            <person name="Fan B."/>
            <person name="Jiang Y."/>
            <person name="Adhikari A."/>
            <person name="Zheng C.-J."/>
            <person name="Schuster L."/>
            <person name="Cowan T.M."/>
            <person name="Smanski M.J."/>
            <person name="Chevrette M.G."/>
            <person name="De Carvalho L.P.S."/>
            <person name="Shen B."/>
        </authorList>
    </citation>
    <scope>NUCLEOTIDE SEQUENCE [LARGE SCALE GENOMIC DNA]</scope>
    <source>
        <strain evidence="13 14">NPDC000632</strain>
    </source>
</reference>
<dbReference type="PROSITE" id="PS50885">
    <property type="entry name" value="HAMP"/>
    <property type="match status" value="1"/>
</dbReference>
<dbReference type="GO" id="GO:0005524">
    <property type="term" value="F:ATP binding"/>
    <property type="evidence" value="ECO:0007669"/>
    <property type="project" value="UniProtKB-KW"/>
</dbReference>
<comment type="catalytic activity">
    <reaction evidence="1">
        <text>ATP + protein L-histidine = ADP + protein N-phospho-L-histidine.</text>
        <dbReference type="EC" id="2.7.13.3"/>
    </reaction>
</comment>
<keyword evidence="10" id="KW-0472">Membrane</keyword>
<dbReference type="SUPFAM" id="SSF158472">
    <property type="entry name" value="HAMP domain-like"/>
    <property type="match status" value="1"/>
</dbReference>
<dbReference type="RefSeq" id="WP_350719237.1">
    <property type="nucleotide sequence ID" value="NZ_JBEPCO010000014.1"/>
</dbReference>
<evidence type="ECO:0000256" key="5">
    <source>
        <dbReference type="ARBA" id="ARBA00022679"/>
    </source>
</evidence>
<proteinExistence type="predicted"/>
<dbReference type="PANTHER" id="PTHR45436:SF5">
    <property type="entry name" value="SENSOR HISTIDINE KINASE TRCS"/>
    <property type="match status" value="1"/>
</dbReference>
<dbReference type="SUPFAM" id="SSF47384">
    <property type="entry name" value="Homodimeric domain of signal transducing histidine kinase"/>
    <property type="match status" value="1"/>
</dbReference>
<evidence type="ECO:0000259" key="11">
    <source>
        <dbReference type="PROSITE" id="PS50109"/>
    </source>
</evidence>
<dbReference type="Pfam" id="PF00672">
    <property type="entry name" value="HAMP"/>
    <property type="match status" value="1"/>
</dbReference>
<comment type="caution">
    <text evidence="13">The sequence shown here is derived from an EMBL/GenBank/DDBJ whole genome shotgun (WGS) entry which is preliminary data.</text>
</comment>
<gene>
    <name evidence="13" type="ORF">ABT322_02150</name>
</gene>
<evidence type="ECO:0000259" key="12">
    <source>
        <dbReference type="PROSITE" id="PS50885"/>
    </source>
</evidence>
<dbReference type="CDD" id="cd06225">
    <property type="entry name" value="HAMP"/>
    <property type="match status" value="1"/>
</dbReference>
<keyword evidence="6 10" id="KW-0812">Transmembrane</keyword>
<comment type="subcellular location">
    <subcellularLocation>
        <location evidence="2">Cell membrane</location>
    </subcellularLocation>
</comment>
<feature type="transmembrane region" description="Helical" evidence="10">
    <location>
        <begin position="12"/>
        <end position="35"/>
    </location>
</feature>
<sequence>MRAVLPRWAGPLALKAAVFITVMCCALAALLGVLVHVSVTDQTVGQARDVALARLREATAAYEAGDPLRPGAGVDPPELPRSLRELAASGRRGTMVAENGGRPTMWAAGPADGGRVLAVRVDHSQGERTIDGLDRAIVWSSGLAIGATLVVGAFAVTRVTRRLHTTARVARRISAGDLDARVGDPRTKDPTRPQDEVASVATALDSMAASLQGKLLAEQRFTADVAHELRTPLTGLHAAAELLPPGRPTELVRDRVAALRTLTEDLLEISRLDTGRERLEADPEELGALARRVVRGSGTDARVDVVRDARVETDRRRLERVLGNLVANADRHGRAPVVLTVDGPVITVRDHGDGYPEYLLAHGPQRFRTESGAKGHGLGLTIALGQAEVLGARLEFANPPDGGALATLTLPQRP</sequence>
<dbReference type="SMART" id="SM00304">
    <property type="entry name" value="HAMP"/>
    <property type="match status" value="1"/>
</dbReference>
<dbReference type="Proteomes" id="UP001490330">
    <property type="component" value="Unassembled WGS sequence"/>
</dbReference>
<keyword evidence="8 10" id="KW-1133">Transmembrane helix</keyword>
<name>A0ABV1V7W3_9ACTN</name>
<evidence type="ECO:0000256" key="8">
    <source>
        <dbReference type="ARBA" id="ARBA00022989"/>
    </source>
</evidence>
<dbReference type="Gene3D" id="1.10.287.130">
    <property type="match status" value="1"/>
</dbReference>
<dbReference type="Gene3D" id="6.10.340.10">
    <property type="match status" value="1"/>
</dbReference>
<evidence type="ECO:0000256" key="10">
    <source>
        <dbReference type="SAM" id="Phobius"/>
    </source>
</evidence>
<dbReference type="InterPro" id="IPR050428">
    <property type="entry name" value="TCS_sensor_his_kinase"/>
</dbReference>
<feature type="domain" description="Histidine kinase" evidence="11">
    <location>
        <begin position="224"/>
        <end position="414"/>
    </location>
</feature>
<dbReference type="EMBL" id="JBEPCV010000001">
    <property type="protein sequence ID" value="MER6902584.1"/>
    <property type="molecule type" value="Genomic_DNA"/>
</dbReference>
<dbReference type="Gene3D" id="3.30.565.10">
    <property type="entry name" value="Histidine kinase-like ATPase, C-terminal domain"/>
    <property type="match status" value="1"/>
</dbReference>
<dbReference type="InterPro" id="IPR003594">
    <property type="entry name" value="HATPase_dom"/>
</dbReference>
<organism evidence="13 14">
    <name type="scientific">Streptomyces flaveolus</name>
    <dbReference type="NCBI Taxonomy" id="67297"/>
    <lineage>
        <taxon>Bacteria</taxon>
        <taxon>Bacillati</taxon>
        <taxon>Actinomycetota</taxon>
        <taxon>Actinomycetes</taxon>
        <taxon>Kitasatosporales</taxon>
        <taxon>Streptomycetaceae</taxon>
        <taxon>Streptomyces</taxon>
    </lineage>
</organism>
<evidence type="ECO:0000313" key="14">
    <source>
        <dbReference type="Proteomes" id="UP001490330"/>
    </source>
</evidence>
<evidence type="ECO:0000256" key="6">
    <source>
        <dbReference type="ARBA" id="ARBA00022692"/>
    </source>
</evidence>
<evidence type="ECO:0000256" key="9">
    <source>
        <dbReference type="ARBA" id="ARBA00023012"/>
    </source>
</evidence>
<evidence type="ECO:0000256" key="2">
    <source>
        <dbReference type="ARBA" id="ARBA00004236"/>
    </source>
</evidence>
<evidence type="ECO:0000256" key="4">
    <source>
        <dbReference type="ARBA" id="ARBA00022553"/>
    </source>
</evidence>
<keyword evidence="5" id="KW-0808">Transferase</keyword>
<protein>
    <recommendedName>
        <fullName evidence="3">histidine kinase</fullName>
        <ecNumber evidence="3">2.7.13.3</ecNumber>
    </recommendedName>
</protein>
<dbReference type="Pfam" id="PF02518">
    <property type="entry name" value="HATPase_c"/>
    <property type="match status" value="1"/>
</dbReference>
<accession>A0ABV1V7W3</accession>
<evidence type="ECO:0000256" key="7">
    <source>
        <dbReference type="ARBA" id="ARBA00022777"/>
    </source>
</evidence>
<dbReference type="SMART" id="SM00388">
    <property type="entry name" value="HisKA"/>
    <property type="match status" value="1"/>
</dbReference>
<evidence type="ECO:0000313" key="13">
    <source>
        <dbReference type="EMBL" id="MER6902584.1"/>
    </source>
</evidence>
<dbReference type="InterPro" id="IPR005467">
    <property type="entry name" value="His_kinase_dom"/>
</dbReference>
<keyword evidence="14" id="KW-1185">Reference proteome</keyword>
<evidence type="ECO:0000256" key="3">
    <source>
        <dbReference type="ARBA" id="ARBA00012438"/>
    </source>
</evidence>
<dbReference type="InterPro" id="IPR003660">
    <property type="entry name" value="HAMP_dom"/>
</dbReference>
<dbReference type="EC" id="2.7.13.3" evidence="3"/>
<dbReference type="PANTHER" id="PTHR45436">
    <property type="entry name" value="SENSOR HISTIDINE KINASE YKOH"/>
    <property type="match status" value="1"/>
</dbReference>
<dbReference type="CDD" id="cd00082">
    <property type="entry name" value="HisKA"/>
    <property type="match status" value="1"/>
</dbReference>
<keyword evidence="13" id="KW-0547">Nucleotide-binding</keyword>
<dbReference type="InterPro" id="IPR036890">
    <property type="entry name" value="HATPase_C_sf"/>
</dbReference>
<dbReference type="InterPro" id="IPR003661">
    <property type="entry name" value="HisK_dim/P_dom"/>
</dbReference>
<keyword evidence="13" id="KW-0067">ATP-binding</keyword>
<evidence type="ECO:0000256" key="1">
    <source>
        <dbReference type="ARBA" id="ARBA00000085"/>
    </source>
</evidence>
<dbReference type="PROSITE" id="PS50109">
    <property type="entry name" value="HIS_KIN"/>
    <property type="match status" value="1"/>
</dbReference>
<dbReference type="InterPro" id="IPR036097">
    <property type="entry name" value="HisK_dim/P_sf"/>
</dbReference>
<keyword evidence="7" id="KW-0418">Kinase</keyword>
<feature type="transmembrane region" description="Helical" evidence="10">
    <location>
        <begin position="136"/>
        <end position="156"/>
    </location>
</feature>
<keyword evidence="9" id="KW-0902">Two-component regulatory system</keyword>
<feature type="domain" description="HAMP" evidence="12">
    <location>
        <begin position="157"/>
        <end position="216"/>
    </location>
</feature>
<dbReference type="SUPFAM" id="SSF55874">
    <property type="entry name" value="ATPase domain of HSP90 chaperone/DNA topoisomerase II/histidine kinase"/>
    <property type="match status" value="1"/>
</dbReference>